<comment type="catalytic activity">
    <reaction evidence="5 6">
        <text>NAD(+) + ATP = ADP + NADP(+) + H(+)</text>
        <dbReference type="Rhea" id="RHEA:18629"/>
        <dbReference type="ChEBI" id="CHEBI:15378"/>
        <dbReference type="ChEBI" id="CHEBI:30616"/>
        <dbReference type="ChEBI" id="CHEBI:57540"/>
        <dbReference type="ChEBI" id="CHEBI:58349"/>
        <dbReference type="ChEBI" id="CHEBI:456216"/>
        <dbReference type="EC" id="2.7.1.23"/>
    </reaction>
</comment>
<dbReference type="Pfam" id="PF01513">
    <property type="entry name" value="NAD_kinase"/>
    <property type="match status" value="1"/>
</dbReference>
<keyword evidence="1 6" id="KW-0808">Transferase</keyword>
<keyword evidence="2 6" id="KW-0418">Kinase</keyword>
<evidence type="ECO:0000256" key="6">
    <source>
        <dbReference type="HAMAP-Rule" id="MF_00361"/>
    </source>
</evidence>
<feature type="active site" description="Proton acceptor" evidence="6">
    <location>
        <position position="68"/>
    </location>
</feature>
<dbReference type="AlphaFoldDB" id="A0A8J3QS68"/>
<dbReference type="InterPro" id="IPR017437">
    <property type="entry name" value="ATP-NAD_kinase_PpnK-typ_C"/>
</dbReference>
<dbReference type="GO" id="GO:0003951">
    <property type="term" value="F:NAD+ kinase activity"/>
    <property type="evidence" value="ECO:0007669"/>
    <property type="project" value="UniProtKB-UniRule"/>
</dbReference>
<dbReference type="EC" id="2.7.1.23" evidence="6"/>
<dbReference type="Pfam" id="PF20143">
    <property type="entry name" value="NAD_kinase_C"/>
    <property type="match status" value="1"/>
</dbReference>
<evidence type="ECO:0000256" key="4">
    <source>
        <dbReference type="ARBA" id="ARBA00023027"/>
    </source>
</evidence>
<organism evidence="7 8">
    <name type="scientific">Rugosimonospora africana</name>
    <dbReference type="NCBI Taxonomy" id="556532"/>
    <lineage>
        <taxon>Bacteria</taxon>
        <taxon>Bacillati</taxon>
        <taxon>Actinomycetota</taxon>
        <taxon>Actinomycetes</taxon>
        <taxon>Micromonosporales</taxon>
        <taxon>Micromonosporaceae</taxon>
        <taxon>Rugosimonospora</taxon>
    </lineage>
</organism>
<keyword evidence="6" id="KW-0067">ATP-binding</keyword>
<dbReference type="InterPro" id="IPR002504">
    <property type="entry name" value="NADK"/>
</dbReference>
<dbReference type="PANTHER" id="PTHR20275">
    <property type="entry name" value="NAD KINASE"/>
    <property type="match status" value="1"/>
</dbReference>
<dbReference type="GO" id="GO:0051287">
    <property type="term" value="F:NAD binding"/>
    <property type="evidence" value="ECO:0007669"/>
    <property type="project" value="UniProtKB-ARBA"/>
</dbReference>
<dbReference type="Gene3D" id="3.40.50.10330">
    <property type="entry name" value="Probable inorganic polyphosphate/atp-NAD kinase, domain 1"/>
    <property type="match status" value="1"/>
</dbReference>
<proteinExistence type="inferred from homology"/>
<reference evidence="7" key="1">
    <citation type="submission" date="2021-01" db="EMBL/GenBank/DDBJ databases">
        <title>Whole genome shotgun sequence of Rugosimonospora africana NBRC 104875.</title>
        <authorList>
            <person name="Komaki H."/>
            <person name="Tamura T."/>
        </authorList>
    </citation>
    <scope>NUCLEOTIDE SEQUENCE</scope>
    <source>
        <strain evidence="7">NBRC 104875</strain>
    </source>
</reference>
<dbReference type="InterPro" id="IPR017438">
    <property type="entry name" value="ATP-NAD_kinase_N"/>
</dbReference>
<sequence length="284" mass="29603">MINGVGLVLHPARDCTPAIELICSWAAGHGAAVLGLPGEGSRTGRPITEVAPEELGQRTDLIVSLGGDGTMLRAMRLSSPTQTPVLGVNLGKLGFLAEVDPPDLADALGAIDAQRFTTEPRSGLYAGSAGRDTLAFNDIAMMRIPGHPVCLVQVHVDGHPFVRYGADAVIVATPTGSTAYSFSAGGPIVSPSASGLLVTPVAPHSAFNRALFLSTGEKLTLEILQGSGEIGMEADGQLIGYLHPGDILDMTVVDSAARVVRLGRTTFYERAQRRLRLTGSVEAD</sequence>
<dbReference type="HAMAP" id="MF_00361">
    <property type="entry name" value="NAD_kinase"/>
    <property type="match status" value="1"/>
</dbReference>
<gene>
    <name evidence="6 7" type="primary">nadK</name>
    <name evidence="7" type="ORF">Raf01_28050</name>
</gene>
<evidence type="ECO:0000256" key="3">
    <source>
        <dbReference type="ARBA" id="ARBA00022857"/>
    </source>
</evidence>
<comment type="function">
    <text evidence="6">Involved in the regulation of the intracellular balance of NAD and NADP, and is a key enzyme in the biosynthesis of NADP. Catalyzes specifically the phosphorylation on 2'-hydroxyl of the adenosine moiety of NAD to yield NADP.</text>
</comment>
<keyword evidence="6" id="KW-0963">Cytoplasm</keyword>
<dbReference type="GO" id="GO:0046872">
    <property type="term" value="F:metal ion binding"/>
    <property type="evidence" value="ECO:0007669"/>
    <property type="project" value="UniProtKB-UniRule"/>
</dbReference>
<comment type="similarity">
    <text evidence="6">Belongs to the NAD kinase family.</text>
</comment>
<dbReference type="GO" id="GO:0005524">
    <property type="term" value="F:ATP binding"/>
    <property type="evidence" value="ECO:0007669"/>
    <property type="project" value="UniProtKB-KW"/>
</dbReference>
<keyword evidence="6" id="KW-0547">Nucleotide-binding</keyword>
<dbReference type="Proteomes" id="UP000642748">
    <property type="component" value="Unassembled WGS sequence"/>
</dbReference>
<comment type="caution">
    <text evidence="7">The sequence shown here is derived from an EMBL/GenBank/DDBJ whole genome shotgun (WGS) entry which is preliminary data.</text>
</comment>
<evidence type="ECO:0000313" key="7">
    <source>
        <dbReference type="EMBL" id="GIH14633.1"/>
    </source>
</evidence>
<evidence type="ECO:0000313" key="8">
    <source>
        <dbReference type="Proteomes" id="UP000642748"/>
    </source>
</evidence>
<keyword evidence="4 6" id="KW-0520">NAD</keyword>
<dbReference type="GO" id="GO:0006741">
    <property type="term" value="P:NADP+ biosynthetic process"/>
    <property type="evidence" value="ECO:0007669"/>
    <property type="project" value="UniProtKB-UniRule"/>
</dbReference>
<evidence type="ECO:0000256" key="5">
    <source>
        <dbReference type="ARBA" id="ARBA00047925"/>
    </source>
</evidence>
<feature type="binding site" evidence="6">
    <location>
        <begin position="68"/>
        <end position="69"/>
    </location>
    <ligand>
        <name>NAD(+)</name>
        <dbReference type="ChEBI" id="CHEBI:57540"/>
    </ligand>
</feature>
<dbReference type="PANTHER" id="PTHR20275:SF0">
    <property type="entry name" value="NAD KINASE"/>
    <property type="match status" value="1"/>
</dbReference>
<dbReference type="InterPro" id="IPR016064">
    <property type="entry name" value="NAD/diacylglycerol_kinase_sf"/>
</dbReference>
<evidence type="ECO:0000256" key="2">
    <source>
        <dbReference type="ARBA" id="ARBA00022777"/>
    </source>
</evidence>
<evidence type="ECO:0000256" key="1">
    <source>
        <dbReference type="ARBA" id="ARBA00022679"/>
    </source>
</evidence>
<dbReference type="EMBL" id="BONZ01000027">
    <property type="protein sequence ID" value="GIH14633.1"/>
    <property type="molecule type" value="Genomic_DNA"/>
</dbReference>
<feature type="binding site" evidence="6">
    <location>
        <position position="73"/>
    </location>
    <ligand>
        <name>NAD(+)</name>
        <dbReference type="ChEBI" id="CHEBI:57540"/>
    </ligand>
</feature>
<feature type="binding site" evidence="6">
    <location>
        <begin position="137"/>
        <end position="138"/>
    </location>
    <ligand>
        <name>NAD(+)</name>
        <dbReference type="ChEBI" id="CHEBI:57540"/>
    </ligand>
</feature>
<dbReference type="GO" id="GO:0005737">
    <property type="term" value="C:cytoplasm"/>
    <property type="evidence" value="ECO:0007669"/>
    <property type="project" value="UniProtKB-SubCell"/>
</dbReference>
<keyword evidence="8" id="KW-1185">Reference proteome</keyword>
<dbReference type="GO" id="GO:0019674">
    <property type="term" value="P:NAD+ metabolic process"/>
    <property type="evidence" value="ECO:0007669"/>
    <property type="project" value="InterPro"/>
</dbReference>
<dbReference type="SUPFAM" id="SSF111331">
    <property type="entry name" value="NAD kinase/diacylglycerol kinase-like"/>
    <property type="match status" value="1"/>
</dbReference>
<feature type="binding site" evidence="6">
    <location>
        <position position="202"/>
    </location>
    <ligand>
        <name>NAD(+)</name>
        <dbReference type="ChEBI" id="CHEBI:57540"/>
    </ligand>
</feature>
<dbReference type="Gene3D" id="2.60.200.30">
    <property type="entry name" value="Probable inorganic polyphosphate/atp-NAD kinase, domain 2"/>
    <property type="match status" value="1"/>
</dbReference>
<protein>
    <recommendedName>
        <fullName evidence="6">NAD kinase</fullName>
        <ecNumber evidence="6">2.7.1.23</ecNumber>
    </recommendedName>
    <alternativeName>
        <fullName evidence="6">ATP-dependent NAD kinase</fullName>
    </alternativeName>
</protein>
<feature type="binding site" evidence="6">
    <location>
        <position position="167"/>
    </location>
    <ligand>
        <name>NAD(+)</name>
        <dbReference type="ChEBI" id="CHEBI:57540"/>
    </ligand>
</feature>
<comment type="cofactor">
    <cofactor evidence="6">
        <name>a divalent metal cation</name>
        <dbReference type="ChEBI" id="CHEBI:60240"/>
    </cofactor>
</comment>
<name>A0A8J3QS68_9ACTN</name>
<feature type="binding site" evidence="6">
    <location>
        <begin position="178"/>
        <end position="183"/>
    </location>
    <ligand>
        <name>NAD(+)</name>
        <dbReference type="ChEBI" id="CHEBI:57540"/>
    </ligand>
</feature>
<keyword evidence="3 6" id="KW-0521">NADP</keyword>
<feature type="binding site" evidence="6">
    <location>
        <position position="237"/>
    </location>
    <ligand>
        <name>NAD(+)</name>
        <dbReference type="ChEBI" id="CHEBI:57540"/>
    </ligand>
</feature>
<comment type="caution">
    <text evidence="6">Lacks conserved residue(s) required for the propagation of feature annotation.</text>
</comment>
<comment type="subcellular location">
    <subcellularLocation>
        <location evidence="6">Cytoplasm</location>
    </subcellularLocation>
</comment>
<accession>A0A8J3QS68</accession>
<dbReference type="RefSeq" id="WP_239133621.1">
    <property type="nucleotide sequence ID" value="NZ_BONZ01000027.1"/>
</dbReference>